<dbReference type="CDD" id="cd21010">
    <property type="entry name" value="IgC1_MHC-like_ZAG"/>
    <property type="match status" value="1"/>
</dbReference>
<dbReference type="InterPro" id="IPR003597">
    <property type="entry name" value="Ig_C1-set"/>
</dbReference>
<evidence type="ECO:0000256" key="5">
    <source>
        <dbReference type="ARBA" id="ARBA00022692"/>
    </source>
</evidence>
<dbReference type="Pfam" id="PF07654">
    <property type="entry name" value="C1-set"/>
    <property type="match status" value="1"/>
</dbReference>
<feature type="domain" description="Ig-like" evidence="14">
    <location>
        <begin position="207"/>
        <end position="292"/>
    </location>
</feature>
<sequence>IAKMVPVLLSLPLLLGSTVPQGTQAGPYLLTFLYTGLSRPSKGFPRFQATAFLNDQAFFHYDSESRKAEPLGPWSQVEGMEDWKKESQLQQAREEIFLETLKDAMNYYKESTGSHTFQGMFGCELQNNRSSGAFWRYAYDGEDFIEFNKEVPAWVALDPAALNTKKKWEAEKVYVQRAKAYLEEECPGMLQRYLNYSRTHLDRQEPPSVTASSHMAPGQNRTLKCLAYDFYPQGIGLHWTRAGEMQKLELERHILPSGKGTYLSWVVVGVPSQDRAPYSCHVEHRSLAQPLTLLWDERQTASAEDKVETPRPQ</sequence>
<keyword evidence="7" id="KW-0472">Membrane</keyword>
<dbReference type="SMR" id="G1TN25"/>
<dbReference type="InterPro" id="IPR001039">
    <property type="entry name" value="MHC_I_a_a1/a2"/>
</dbReference>
<keyword evidence="7" id="KW-1133">Transmembrane helix</keyword>
<evidence type="ECO:0000256" key="10">
    <source>
        <dbReference type="ARBA" id="ARBA00065635"/>
    </source>
</evidence>
<dbReference type="Bgee" id="ENSOCUG00000027203">
    <property type="expression patterns" value="Expressed in liver and 13 other cell types or tissues"/>
</dbReference>
<dbReference type="GO" id="GO:0009897">
    <property type="term" value="C:external side of plasma membrane"/>
    <property type="evidence" value="ECO:0007669"/>
    <property type="project" value="TreeGrafter"/>
</dbReference>
<dbReference type="Pfam" id="PF00129">
    <property type="entry name" value="MHC_I"/>
    <property type="match status" value="1"/>
</dbReference>
<keyword evidence="6 13" id="KW-0732">Signal</keyword>
<dbReference type="Ensembl" id="ENSOCUT00000021347.3">
    <property type="protein sequence ID" value="ENSOCUP00000018393.3"/>
    <property type="gene ID" value="ENSOCUG00000027203.3"/>
</dbReference>
<name>G1TN25_RABIT</name>
<evidence type="ECO:0000256" key="9">
    <source>
        <dbReference type="ARBA" id="ARBA00023180"/>
    </source>
</evidence>
<evidence type="ECO:0000256" key="7">
    <source>
        <dbReference type="ARBA" id="ARBA00022989"/>
    </source>
</evidence>
<keyword evidence="8" id="KW-1015">Disulfide bond</keyword>
<reference evidence="15" key="2">
    <citation type="submission" date="2025-08" db="UniProtKB">
        <authorList>
            <consortium name="Ensembl"/>
        </authorList>
    </citation>
    <scope>IDENTIFICATION</scope>
    <source>
        <strain evidence="15">Thorbecke</strain>
    </source>
</reference>
<feature type="signal peptide" evidence="13">
    <location>
        <begin position="1"/>
        <end position="25"/>
    </location>
</feature>
<reference evidence="15" key="3">
    <citation type="submission" date="2025-09" db="UniProtKB">
        <authorList>
            <consortium name="Ensembl"/>
        </authorList>
    </citation>
    <scope>IDENTIFICATION</scope>
    <source>
        <strain evidence="15">Thorbecke</strain>
    </source>
</reference>
<dbReference type="GO" id="GO:0002476">
    <property type="term" value="P:antigen processing and presentation of endogenous peptide antigen via MHC class Ib"/>
    <property type="evidence" value="ECO:0007669"/>
    <property type="project" value="TreeGrafter"/>
</dbReference>
<dbReference type="PANTHER" id="PTHR16675:SF289">
    <property type="entry name" value="ZINC-ALPHA-2-GLYCOPROTEIN"/>
    <property type="match status" value="1"/>
</dbReference>
<comment type="subunit">
    <text evidence="10">Interacts with PIP.</text>
</comment>
<dbReference type="PROSITE" id="PS50835">
    <property type="entry name" value="IG_LIKE"/>
    <property type="match status" value="1"/>
</dbReference>
<evidence type="ECO:0000256" key="6">
    <source>
        <dbReference type="ARBA" id="ARBA00022729"/>
    </source>
</evidence>
<dbReference type="PROSITE" id="PS00290">
    <property type="entry name" value="IG_MHC"/>
    <property type="match status" value="1"/>
</dbReference>
<dbReference type="GO" id="GO:0001580">
    <property type="term" value="P:detection of chemical stimulus involved in sensory perception of bitter taste"/>
    <property type="evidence" value="ECO:0007669"/>
    <property type="project" value="Ensembl"/>
</dbReference>
<keyword evidence="9" id="KW-0325">Glycoprotein</keyword>
<evidence type="ECO:0000256" key="13">
    <source>
        <dbReference type="SAM" id="SignalP"/>
    </source>
</evidence>
<dbReference type="InterPro" id="IPR037055">
    <property type="entry name" value="MHC_I-like_Ag-recog_sf"/>
</dbReference>
<gene>
    <name evidence="15" type="primary">AZGP1</name>
</gene>
<dbReference type="Gene3D" id="2.60.40.10">
    <property type="entry name" value="Immunoglobulins"/>
    <property type="match status" value="1"/>
</dbReference>
<proteinExistence type="inferred from homology"/>
<keyword evidence="16" id="KW-1185">Reference proteome</keyword>
<evidence type="ECO:0000313" key="15">
    <source>
        <dbReference type="Ensembl" id="ENSOCUP00000018393.3"/>
    </source>
</evidence>
<protein>
    <recommendedName>
        <fullName evidence="11">Zinc-alpha-2-glycoprotein</fullName>
    </recommendedName>
</protein>
<dbReference type="AlphaFoldDB" id="G1TN25"/>
<dbReference type="InterPro" id="IPR007110">
    <property type="entry name" value="Ig-like_dom"/>
</dbReference>
<feature type="chain" id="PRO_5023820737" description="Zinc-alpha-2-glycoprotein" evidence="13">
    <location>
        <begin position="26"/>
        <end position="313"/>
    </location>
</feature>
<reference evidence="15 16" key="1">
    <citation type="journal article" date="2011" name="Nature">
        <title>A high-resolution map of human evolutionary constraint using 29 mammals.</title>
        <authorList>
            <person name="Lindblad-Toh K."/>
            <person name="Garber M."/>
            <person name="Zuk O."/>
            <person name="Lin M.F."/>
            <person name="Parker B.J."/>
            <person name="Washietl S."/>
            <person name="Kheradpour P."/>
            <person name="Ernst J."/>
            <person name="Jordan G."/>
            <person name="Mauceli E."/>
            <person name="Ward L.D."/>
            <person name="Lowe C.B."/>
            <person name="Holloway A.K."/>
            <person name="Clamp M."/>
            <person name="Gnerre S."/>
            <person name="Alfoldi J."/>
            <person name="Beal K."/>
            <person name="Chang J."/>
            <person name="Clawson H."/>
            <person name="Cuff J."/>
            <person name="Di Palma F."/>
            <person name="Fitzgerald S."/>
            <person name="Flicek P."/>
            <person name="Guttman M."/>
            <person name="Hubisz M.J."/>
            <person name="Jaffe D.B."/>
            <person name="Jungreis I."/>
            <person name="Kent W.J."/>
            <person name="Kostka D."/>
            <person name="Lara M."/>
            <person name="Martins A.L."/>
            <person name="Massingham T."/>
            <person name="Moltke I."/>
            <person name="Raney B.J."/>
            <person name="Rasmussen M.D."/>
            <person name="Robinson J."/>
            <person name="Stark A."/>
            <person name="Vilella A.J."/>
            <person name="Wen J."/>
            <person name="Xie X."/>
            <person name="Zody M.C."/>
            <person name="Baldwin J."/>
            <person name="Bloom T."/>
            <person name="Chin C.W."/>
            <person name="Heiman D."/>
            <person name="Nicol R."/>
            <person name="Nusbaum C."/>
            <person name="Young S."/>
            <person name="Wilkinson J."/>
            <person name="Worley K.C."/>
            <person name="Kovar C.L."/>
            <person name="Muzny D.M."/>
            <person name="Gibbs R.A."/>
            <person name="Cree A."/>
            <person name="Dihn H.H."/>
            <person name="Fowler G."/>
            <person name="Jhangiani S."/>
            <person name="Joshi V."/>
            <person name="Lee S."/>
            <person name="Lewis L.R."/>
            <person name="Nazareth L.V."/>
            <person name="Okwuonu G."/>
            <person name="Santibanez J."/>
            <person name="Warren W.C."/>
            <person name="Mardis E.R."/>
            <person name="Weinstock G.M."/>
            <person name="Wilson R.K."/>
            <person name="Delehaunty K."/>
            <person name="Dooling D."/>
            <person name="Fronik C."/>
            <person name="Fulton L."/>
            <person name="Fulton B."/>
            <person name="Graves T."/>
            <person name="Minx P."/>
            <person name="Sodergren E."/>
            <person name="Birney E."/>
            <person name="Margulies E.H."/>
            <person name="Herrero J."/>
            <person name="Green E.D."/>
            <person name="Haussler D."/>
            <person name="Siepel A."/>
            <person name="Goldman N."/>
            <person name="Pollard K.S."/>
            <person name="Pedersen J.S."/>
            <person name="Lander E.S."/>
            <person name="Kellis M."/>
        </authorList>
    </citation>
    <scope>NUCLEOTIDE SEQUENCE [LARGE SCALE GENOMIC DNA]</scope>
    <source>
        <strain evidence="16">Thorbecke</strain>
    </source>
</reference>
<dbReference type="GeneTree" id="ENSGT01120000271828"/>
<accession>G1TN25</accession>
<dbReference type="Proteomes" id="UP000001811">
    <property type="component" value="Unplaced"/>
</dbReference>
<dbReference type="GO" id="GO:0001916">
    <property type="term" value="P:positive regulation of T cell mediated cytotoxicity"/>
    <property type="evidence" value="ECO:0007669"/>
    <property type="project" value="TreeGrafter"/>
</dbReference>
<keyword evidence="5" id="KW-0812">Transmembrane</keyword>
<dbReference type="InterPro" id="IPR036179">
    <property type="entry name" value="Ig-like_dom_sf"/>
</dbReference>
<dbReference type="FunFam" id="3.30.500.10:FF:000001">
    <property type="entry name" value="H-2 class I histocompatibility antigen, alpha chain"/>
    <property type="match status" value="1"/>
</dbReference>
<evidence type="ECO:0000256" key="12">
    <source>
        <dbReference type="RuleBase" id="RU004439"/>
    </source>
</evidence>
<evidence type="ECO:0000313" key="16">
    <source>
        <dbReference type="Proteomes" id="UP000001811"/>
    </source>
</evidence>
<dbReference type="FunCoup" id="G1TN25">
    <property type="interactions" value="27"/>
</dbReference>
<dbReference type="InterPro" id="IPR013783">
    <property type="entry name" value="Ig-like_fold"/>
</dbReference>
<evidence type="ECO:0000259" key="14">
    <source>
        <dbReference type="PROSITE" id="PS50835"/>
    </source>
</evidence>
<keyword evidence="4" id="KW-0964">Secreted</keyword>
<dbReference type="InterPro" id="IPR011162">
    <property type="entry name" value="MHC_I/II-like_Ag-recog"/>
</dbReference>
<evidence type="ECO:0000256" key="2">
    <source>
        <dbReference type="ARBA" id="ARBA00004613"/>
    </source>
</evidence>
<dbReference type="InParanoid" id="G1TN25"/>
<dbReference type="InterPro" id="IPR003006">
    <property type="entry name" value="Ig/MHC_CS"/>
</dbReference>
<dbReference type="SUPFAM" id="SSF54452">
    <property type="entry name" value="MHC antigen-recognition domain"/>
    <property type="match status" value="1"/>
</dbReference>
<evidence type="ECO:0000256" key="11">
    <source>
        <dbReference type="ARBA" id="ARBA00068444"/>
    </source>
</evidence>
<dbReference type="PANTHER" id="PTHR16675">
    <property type="entry name" value="MHC CLASS I-RELATED"/>
    <property type="match status" value="1"/>
</dbReference>
<dbReference type="GO" id="GO:0005615">
    <property type="term" value="C:extracellular space"/>
    <property type="evidence" value="ECO:0007669"/>
    <property type="project" value="Ensembl"/>
</dbReference>
<dbReference type="eggNOG" id="ENOG502RWW3">
    <property type="taxonomic scope" value="Eukaryota"/>
</dbReference>
<evidence type="ECO:0000256" key="8">
    <source>
        <dbReference type="ARBA" id="ARBA00023157"/>
    </source>
</evidence>
<dbReference type="GO" id="GO:0002486">
    <property type="term" value="P:antigen processing and presentation of endogenous peptide antigen via MHC class I via ER pathway, TAP-independent"/>
    <property type="evidence" value="ECO:0007669"/>
    <property type="project" value="TreeGrafter"/>
</dbReference>
<dbReference type="STRING" id="9986.ENSOCUP00000018393"/>
<comment type="similarity">
    <text evidence="3 12">Belongs to the MHC class I family.</text>
</comment>
<organism evidence="15 16">
    <name type="scientific">Oryctolagus cuniculus</name>
    <name type="common">Rabbit</name>
    <dbReference type="NCBI Taxonomy" id="9986"/>
    <lineage>
        <taxon>Eukaryota</taxon>
        <taxon>Metazoa</taxon>
        <taxon>Chordata</taxon>
        <taxon>Craniata</taxon>
        <taxon>Vertebrata</taxon>
        <taxon>Euteleostomi</taxon>
        <taxon>Mammalia</taxon>
        <taxon>Eutheria</taxon>
        <taxon>Euarchontoglires</taxon>
        <taxon>Glires</taxon>
        <taxon>Lagomorpha</taxon>
        <taxon>Leporidae</taxon>
        <taxon>Oryctolagus</taxon>
    </lineage>
</organism>
<comment type="subcellular location">
    <subcellularLocation>
        <location evidence="1">Membrane</location>
        <topology evidence="1">Single-pass type I membrane protein</topology>
    </subcellularLocation>
    <subcellularLocation>
        <location evidence="2">Secreted</location>
    </subcellularLocation>
</comment>
<evidence type="ECO:0000256" key="3">
    <source>
        <dbReference type="ARBA" id="ARBA00006909"/>
    </source>
</evidence>
<evidence type="ECO:0000256" key="4">
    <source>
        <dbReference type="ARBA" id="ARBA00022525"/>
    </source>
</evidence>
<dbReference type="InterPro" id="IPR050208">
    <property type="entry name" value="MHC_class-I_related"/>
</dbReference>
<dbReference type="Gene3D" id="3.30.500.10">
    <property type="entry name" value="MHC class I-like antigen recognition-like"/>
    <property type="match status" value="1"/>
</dbReference>
<dbReference type="SMART" id="SM00407">
    <property type="entry name" value="IGc1"/>
    <property type="match status" value="1"/>
</dbReference>
<evidence type="ECO:0000256" key="1">
    <source>
        <dbReference type="ARBA" id="ARBA00004479"/>
    </source>
</evidence>
<dbReference type="GO" id="GO:0007155">
    <property type="term" value="P:cell adhesion"/>
    <property type="evidence" value="ECO:0007669"/>
    <property type="project" value="Ensembl"/>
</dbReference>
<dbReference type="SUPFAM" id="SSF48726">
    <property type="entry name" value="Immunoglobulin"/>
    <property type="match status" value="1"/>
</dbReference>
<dbReference type="PaxDb" id="9986-ENSOCUP00000018393"/>
<dbReference type="HOGENOM" id="CLU_047501_0_1_1"/>
<dbReference type="GO" id="GO:0006955">
    <property type="term" value="P:immune response"/>
    <property type="evidence" value="ECO:0007669"/>
    <property type="project" value="TreeGrafter"/>
</dbReference>
<dbReference type="PRINTS" id="PR01638">
    <property type="entry name" value="MHCCLASSI"/>
</dbReference>
<dbReference type="InterPro" id="IPR011161">
    <property type="entry name" value="MHC_I-like_Ag-recog"/>
</dbReference>
<dbReference type="FunFam" id="2.60.40.10:FF:001703">
    <property type="entry name" value="Zinc-alpha-2-glycoprotein"/>
    <property type="match status" value="1"/>
</dbReference>